<keyword evidence="11 13" id="KW-0472">Membrane</keyword>
<feature type="transmembrane region" description="Helical" evidence="13">
    <location>
        <begin position="391"/>
        <end position="414"/>
    </location>
</feature>
<keyword evidence="6" id="KW-0645">Protease</keyword>
<accession>R7QGF9</accession>
<dbReference type="OrthoDB" id="5738at2759"/>
<dbReference type="KEGG" id="ccp:CHC_T00005137001"/>
<dbReference type="PANTHER" id="PTHR31412">
    <property type="entry name" value="ZINC METALLOPROTEASE EGY1"/>
    <property type="match status" value="1"/>
</dbReference>
<dbReference type="Proteomes" id="UP000012073">
    <property type="component" value="Unassembled WGS sequence"/>
</dbReference>
<evidence type="ECO:0000256" key="12">
    <source>
        <dbReference type="SAM" id="MobiDB-lite"/>
    </source>
</evidence>
<dbReference type="Gramene" id="CDF37179">
    <property type="protein sequence ID" value="CDF37179"/>
    <property type="gene ID" value="CHC_T00005137001"/>
</dbReference>
<feature type="transmembrane region" description="Helical" evidence="13">
    <location>
        <begin position="656"/>
        <end position="676"/>
    </location>
</feature>
<dbReference type="GO" id="GO:0009507">
    <property type="term" value="C:chloroplast"/>
    <property type="evidence" value="ECO:0007669"/>
    <property type="project" value="UniProtKB-SubCell"/>
</dbReference>
<feature type="transmembrane region" description="Helical" evidence="13">
    <location>
        <begin position="610"/>
        <end position="636"/>
    </location>
</feature>
<feature type="transmembrane region" description="Helical" evidence="13">
    <location>
        <begin position="434"/>
        <end position="458"/>
    </location>
</feature>
<dbReference type="InterPro" id="IPR044838">
    <property type="entry name" value="EGY1-like"/>
</dbReference>
<feature type="transmembrane region" description="Helical" evidence="13">
    <location>
        <begin position="569"/>
        <end position="589"/>
    </location>
</feature>
<feature type="transmembrane region" description="Helical" evidence="13">
    <location>
        <begin position="528"/>
        <end position="549"/>
    </location>
</feature>
<feature type="compositionally biased region" description="Basic and acidic residues" evidence="12">
    <location>
        <begin position="36"/>
        <end position="63"/>
    </location>
</feature>
<dbReference type="GO" id="GO:0016020">
    <property type="term" value="C:membrane"/>
    <property type="evidence" value="ECO:0007669"/>
    <property type="project" value="UniProtKB-SubCell"/>
</dbReference>
<evidence type="ECO:0000256" key="9">
    <source>
        <dbReference type="ARBA" id="ARBA00022946"/>
    </source>
</evidence>
<feature type="transmembrane region" description="Helical" evidence="13">
    <location>
        <begin position="498"/>
        <end position="521"/>
    </location>
</feature>
<evidence type="ECO:0000256" key="13">
    <source>
        <dbReference type="SAM" id="Phobius"/>
    </source>
</evidence>
<evidence type="ECO:0000256" key="3">
    <source>
        <dbReference type="ARBA" id="ARBA00007931"/>
    </source>
</evidence>
<evidence type="ECO:0000256" key="11">
    <source>
        <dbReference type="ARBA" id="ARBA00023136"/>
    </source>
</evidence>
<dbReference type="GeneID" id="17324699"/>
<evidence type="ECO:0000256" key="1">
    <source>
        <dbReference type="ARBA" id="ARBA00004141"/>
    </source>
</evidence>
<feature type="compositionally biased region" description="Basic and acidic residues" evidence="12">
    <location>
        <begin position="105"/>
        <end position="116"/>
    </location>
</feature>
<evidence type="ECO:0000256" key="10">
    <source>
        <dbReference type="ARBA" id="ARBA00022989"/>
    </source>
</evidence>
<keyword evidence="7 13" id="KW-0812">Transmembrane</keyword>
<evidence type="ECO:0000313" key="16">
    <source>
        <dbReference type="Proteomes" id="UP000012073"/>
    </source>
</evidence>
<evidence type="ECO:0000256" key="4">
    <source>
        <dbReference type="ARBA" id="ARBA00022528"/>
    </source>
</evidence>
<evidence type="ECO:0000256" key="7">
    <source>
        <dbReference type="ARBA" id="ARBA00022692"/>
    </source>
</evidence>
<keyword evidence="16" id="KW-1185">Reference proteome</keyword>
<name>R7QGF9_CHOCR</name>
<proteinExistence type="inferred from homology"/>
<dbReference type="GO" id="GO:0008233">
    <property type="term" value="F:peptidase activity"/>
    <property type="evidence" value="ECO:0007669"/>
    <property type="project" value="UniProtKB-KW"/>
</dbReference>
<dbReference type="PhylomeDB" id="R7QGF9"/>
<evidence type="ECO:0000256" key="5">
    <source>
        <dbReference type="ARBA" id="ARBA00022640"/>
    </source>
</evidence>
<dbReference type="RefSeq" id="XP_005716998.1">
    <property type="nucleotide sequence ID" value="XM_005716941.1"/>
</dbReference>
<dbReference type="PANTHER" id="PTHR31412:SF0">
    <property type="entry name" value="ZINC METALLOPROTEASE EGY1, CHLOROPLASTIC-RELATED"/>
    <property type="match status" value="1"/>
</dbReference>
<feature type="compositionally biased region" description="Polar residues" evidence="12">
    <location>
        <begin position="135"/>
        <end position="152"/>
    </location>
</feature>
<dbReference type="AlphaFoldDB" id="R7QGF9"/>
<keyword evidence="4" id="KW-0150">Chloroplast</keyword>
<comment type="similarity">
    <text evidence="3">Belongs to the peptidase M50B family.</text>
</comment>
<feature type="compositionally biased region" description="Basic and acidic residues" evidence="12">
    <location>
        <begin position="234"/>
        <end position="244"/>
    </location>
</feature>
<dbReference type="EMBL" id="HG001818">
    <property type="protein sequence ID" value="CDF37179.1"/>
    <property type="molecule type" value="Genomic_DNA"/>
</dbReference>
<keyword evidence="8" id="KW-0378">Hydrolase</keyword>
<evidence type="ECO:0000256" key="2">
    <source>
        <dbReference type="ARBA" id="ARBA00004229"/>
    </source>
</evidence>
<keyword evidence="10 13" id="KW-1133">Transmembrane helix</keyword>
<evidence type="ECO:0000313" key="15">
    <source>
        <dbReference type="EMBL" id="CDF37179.1"/>
    </source>
</evidence>
<gene>
    <name evidence="15" type="ORF">CHC_T00005137001</name>
</gene>
<dbReference type="InterPro" id="IPR008915">
    <property type="entry name" value="Peptidase_M50"/>
</dbReference>
<dbReference type="Pfam" id="PF02163">
    <property type="entry name" value="Peptidase_M50"/>
    <property type="match status" value="1"/>
</dbReference>
<feature type="compositionally biased region" description="Basic and acidic residues" evidence="12">
    <location>
        <begin position="88"/>
        <end position="97"/>
    </location>
</feature>
<dbReference type="GO" id="GO:0006508">
    <property type="term" value="P:proteolysis"/>
    <property type="evidence" value="ECO:0007669"/>
    <property type="project" value="UniProtKB-KW"/>
</dbReference>
<keyword evidence="9" id="KW-0809">Transit peptide</keyword>
<organism evidence="15 16">
    <name type="scientific">Chondrus crispus</name>
    <name type="common">Carrageen Irish moss</name>
    <name type="synonym">Polymorpha crispa</name>
    <dbReference type="NCBI Taxonomy" id="2769"/>
    <lineage>
        <taxon>Eukaryota</taxon>
        <taxon>Rhodophyta</taxon>
        <taxon>Florideophyceae</taxon>
        <taxon>Rhodymeniophycidae</taxon>
        <taxon>Gigartinales</taxon>
        <taxon>Gigartinaceae</taxon>
        <taxon>Chondrus</taxon>
    </lineage>
</organism>
<keyword evidence="5" id="KW-0934">Plastid</keyword>
<evidence type="ECO:0000256" key="6">
    <source>
        <dbReference type="ARBA" id="ARBA00022670"/>
    </source>
</evidence>
<comment type="subcellular location">
    <subcellularLocation>
        <location evidence="1">Membrane</location>
        <topology evidence="1">Multi-pass membrane protein</topology>
    </subcellularLocation>
    <subcellularLocation>
        <location evidence="2">Plastid</location>
        <location evidence="2">Chloroplast</location>
    </subcellularLocation>
</comment>
<sequence length="685" mass="74001">MPPIEAGDGPSASREADASRGSFQWPWAKDTATQEVVEKDMKDPDSRSEDLGTRRKKATHTDSKPGASLPNKTGYNASQKKKTQWKPPWEETWDKVVEVISAKWPDADSSKKKETDPGISADTSISSGSASNGIHTKTTGNEPSAPQGSSSIRELYSPPADAADSKSEQPPQRRKGPKWPKMPWVRGGDEETTASDTKAGVKRSSGPRISTVETVTSEEEERADSSRAQTKSAVSEETRSERDSSAGSEISPTSTISKKEADDGKIPNTQSYGNSDKKPSLQLPPVRSQLKVGHIDVASIPQRDVATIRLIFGSETFFATETLSPPGGLIFRGNLRGEPKATIAKLEDRLTSRLGDKYTLCLAEGEEDLRPVVVIVPTARDKRPATPRQQFFAIVIAFMTISTCLARGVFAASYKQMIQPYYPIAGASVFKRFFSVPSAISLTTAASIWIIILLSQLVQRVVASRYGTRVALPYFIPSFQLGSFGAIVQLASPTPTRAALFDIAFAGAATLVIASLALLLIGLRLSTIFSGVVPIPMSTVSSSLVMGFLTQQVPHGQVLVDYGRSLIALHPLAVIGANCLTIAALNLLPMRQLDGGRIISALYGRRTAVFASRVTVLFLLLASTKNPYFVVFLAAVTFGPWSVDRPSKNELTEPDGVRTIVGYLFMLLMIGVLLPYPACKFFGTL</sequence>
<protein>
    <recommendedName>
        <fullName evidence="14">Peptidase M50 domain-containing protein</fullName>
    </recommendedName>
</protein>
<feature type="compositionally biased region" description="Low complexity" evidence="12">
    <location>
        <begin position="118"/>
        <end position="134"/>
    </location>
</feature>
<feature type="compositionally biased region" description="Polar residues" evidence="12">
    <location>
        <begin position="245"/>
        <end position="256"/>
    </location>
</feature>
<feature type="region of interest" description="Disordered" evidence="12">
    <location>
        <begin position="1"/>
        <end position="283"/>
    </location>
</feature>
<feature type="domain" description="Peptidase M50" evidence="14">
    <location>
        <begin position="481"/>
        <end position="620"/>
    </location>
</feature>
<evidence type="ECO:0000256" key="8">
    <source>
        <dbReference type="ARBA" id="ARBA00022801"/>
    </source>
</evidence>
<reference evidence="16" key="1">
    <citation type="journal article" date="2013" name="Proc. Natl. Acad. Sci. U.S.A.">
        <title>Genome structure and metabolic features in the red seaweed Chondrus crispus shed light on evolution of the Archaeplastida.</title>
        <authorList>
            <person name="Collen J."/>
            <person name="Porcel B."/>
            <person name="Carre W."/>
            <person name="Ball S.G."/>
            <person name="Chaparro C."/>
            <person name="Tonon T."/>
            <person name="Barbeyron T."/>
            <person name="Michel G."/>
            <person name="Noel B."/>
            <person name="Valentin K."/>
            <person name="Elias M."/>
            <person name="Artiguenave F."/>
            <person name="Arun A."/>
            <person name="Aury J.M."/>
            <person name="Barbosa-Neto J.F."/>
            <person name="Bothwell J.H."/>
            <person name="Bouget F.Y."/>
            <person name="Brillet L."/>
            <person name="Cabello-Hurtado F."/>
            <person name="Capella-Gutierrez S."/>
            <person name="Charrier B."/>
            <person name="Cladiere L."/>
            <person name="Cock J.M."/>
            <person name="Coelho S.M."/>
            <person name="Colleoni C."/>
            <person name="Czjzek M."/>
            <person name="Da Silva C."/>
            <person name="Delage L."/>
            <person name="Denoeud F."/>
            <person name="Deschamps P."/>
            <person name="Dittami S.M."/>
            <person name="Gabaldon T."/>
            <person name="Gachon C.M."/>
            <person name="Groisillier A."/>
            <person name="Herve C."/>
            <person name="Jabbari K."/>
            <person name="Katinka M."/>
            <person name="Kloareg B."/>
            <person name="Kowalczyk N."/>
            <person name="Labadie K."/>
            <person name="Leblanc C."/>
            <person name="Lopez P.J."/>
            <person name="McLachlan D.H."/>
            <person name="Meslet-Cladiere L."/>
            <person name="Moustafa A."/>
            <person name="Nehr Z."/>
            <person name="Nyvall Collen P."/>
            <person name="Panaud O."/>
            <person name="Partensky F."/>
            <person name="Poulain J."/>
            <person name="Rensing S.A."/>
            <person name="Rousvoal S."/>
            <person name="Samson G."/>
            <person name="Symeonidi A."/>
            <person name="Weissenbach J."/>
            <person name="Zambounis A."/>
            <person name="Wincker P."/>
            <person name="Boyen C."/>
        </authorList>
    </citation>
    <scope>NUCLEOTIDE SEQUENCE [LARGE SCALE GENOMIC DNA]</scope>
    <source>
        <strain evidence="16">cv. Stackhouse</strain>
    </source>
</reference>
<evidence type="ECO:0000259" key="14">
    <source>
        <dbReference type="Pfam" id="PF02163"/>
    </source>
</evidence>
<dbReference type="CDD" id="cd06160">
    <property type="entry name" value="S2P-M50_like_2"/>
    <property type="match status" value="1"/>
</dbReference>
<feature type="transmembrane region" description="Helical" evidence="13">
    <location>
        <begin position="470"/>
        <end position="492"/>
    </location>
</feature>